<dbReference type="EMBL" id="CP015614">
    <property type="protein sequence ID" value="ANF55128.1"/>
    <property type="molecule type" value="Genomic_DNA"/>
</dbReference>
<sequence>MGLVAKVDEASLPPPALRRGNRYWRINSTETAGYVLVVSDQAPMCHITGGGNVDLQPVVEAVLTSADFASRWEAVRQTERRDMATTTFRNRTDPSLSAVVSRAKRPGERLDRVQVLVTATYETQN</sequence>
<dbReference type="OrthoDB" id="7907497at2"/>
<protein>
    <submittedName>
        <fullName evidence="1">Uncharacterized protein</fullName>
    </submittedName>
</protein>
<evidence type="ECO:0000313" key="1">
    <source>
        <dbReference type="EMBL" id="ANF55128.1"/>
    </source>
</evidence>
<dbReference type="AlphaFoldDB" id="A0A172Y7F1"/>
<proteinExistence type="predicted"/>
<accession>A0A172Y7F1</accession>
<dbReference type="KEGG" id="bne:DA69_10415"/>
<dbReference type="Proteomes" id="UP000077603">
    <property type="component" value="Chromosome"/>
</dbReference>
<evidence type="ECO:0000313" key="2">
    <source>
        <dbReference type="Proteomes" id="UP000077603"/>
    </source>
</evidence>
<keyword evidence="2" id="KW-1185">Reference proteome</keyword>
<name>A0A172Y7F1_9CAUL</name>
<reference evidence="1 2" key="1">
    <citation type="journal article" date="2014" name="Genome Announc.">
        <title>Genome Sequence of a Promising Hydrogen-Producing Facultative Anaerobic Bacterium, Brevundimonas naejangsanensis Strain B1.</title>
        <authorList>
            <person name="Su H."/>
            <person name="Zhang T."/>
            <person name="Bao M."/>
            <person name="Jiang Y."/>
            <person name="Wang Y."/>
            <person name="Tan T."/>
        </authorList>
    </citation>
    <scope>NUCLEOTIDE SEQUENCE [LARGE SCALE GENOMIC DNA]</scope>
    <source>
        <strain evidence="1 2">B1</strain>
    </source>
</reference>
<gene>
    <name evidence="1" type="ORF">DA69_10415</name>
</gene>
<dbReference type="RefSeq" id="WP_025976196.1">
    <property type="nucleotide sequence ID" value="NZ_CP015614.1"/>
</dbReference>
<organism evidence="1 2">
    <name type="scientific">Brevundimonas naejangsanensis</name>
    <dbReference type="NCBI Taxonomy" id="588932"/>
    <lineage>
        <taxon>Bacteria</taxon>
        <taxon>Pseudomonadati</taxon>
        <taxon>Pseudomonadota</taxon>
        <taxon>Alphaproteobacteria</taxon>
        <taxon>Caulobacterales</taxon>
        <taxon>Caulobacteraceae</taxon>
        <taxon>Brevundimonas</taxon>
    </lineage>
</organism>